<dbReference type="WBParaSite" id="HPLM_0000981601-mRNA-1">
    <property type="protein sequence ID" value="HPLM_0000981601-mRNA-1"/>
    <property type="gene ID" value="HPLM_0000981601"/>
</dbReference>
<dbReference type="SUPFAM" id="SSF51905">
    <property type="entry name" value="FAD/NAD(P)-binding domain"/>
    <property type="match status" value="1"/>
</dbReference>
<dbReference type="PRINTS" id="PR00420">
    <property type="entry name" value="RNGMNOXGNASE"/>
</dbReference>
<dbReference type="AlphaFoldDB" id="A0A0N4WGA0"/>
<feature type="domain" description="FAD-binding" evidence="7">
    <location>
        <begin position="11"/>
        <end position="45"/>
    </location>
</feature>
<keyword evidence="4" id="KW-0521">NADP</keyword>
<accession>A0A0N4WGA0</accession>
<comment type="cofactor">
    <cofactor evidence="1">
        <name>FAD</name>
        <dbReference type="ChEBI" id="CHEBI:57692"/>
    </cofactor>
</comment>
<name>A0A0N4WGA0_HAEPC</name>
<dbReference type="InterPro" id="IPR002938">
    <property type="entry name" value="FAD-bd"/>
</dbReference>
<keyword evidence="6" id="KW-0503">Monooxygenase</keyword>
<evidence type="ECO:0000256" key="3">
    <source>
        <dbReference type="ARBA" id="ARBA00022827"/>
    </source>
</evidence>
<dbReference type="PANTHER" id="PTHR46028:SF2">
    <property type="entry name" value="KYNURENINE 3-MONOOXYGENASE"/>
    <property type="match status" value="1"/>
</dbReference>
<dbReference type="GO" id="GO:0071949">
    <property type="term" value="F:FAD binding"/>
    <property type="evidence" value="ECO:0007669"/>
    <property type="project" value="InterPro"/>
</dbReference>
<reference evidence="8" key="1">
    <citation type="submission" date="2017-02" db="UniProtKB">
        <authorList>
            <consortium name="WormBaseParasite"/>
        </authorList>
    </citation>
    <scope>IDENTIFICATION</scope>
</reference>
<protein>
    <submittedName>
        <fullName evidence="8">FAD_binding_3 domain-containing protein</fullName>
    </submittedName>
</protein>
<evidence type="ECO:0000256" key="2">
    <source>
        <dbReference type="ARBA" id="ARBA00022630"/>
    </source>
</evidence>
<evidence type="ECO:0000256" key="6">
    <source>
        <dbReference type="ARBA" id="ARBA00023033"/>
    </source>
</evidence>
<organism evidence="8">
    <name type="scientific">Haemonchus placei</name>
    <name type="common">Barber's pole worm</name>
    <dbReference type="NCBI Taxonomy" id="6290"/>
    <lineage>
        <taxon>Eukaryota</taxon>
        <taxon>Metazoa</taxon>
        <taxon>Ecdysozoa</taxon>
        <taxon>Nematoda</taxon>
        <taxon>Chromadorea</taxon>
        <taxon>Rhabditida</taxon>
        <taxon>Rhabditina</taxon>
        <taxon>Rhabditomorpha</taxon>
        <taxon>Strongyloidea</taxon>
        <taxon>Trichostrongylidae</taxon>
        <taxon>Haemonchus</taxon>
    </lineage>
</organism>
<dbReference type="Pfam" id="PF01494">
    <property type="entry name" value="FAD_binding_3"/>
    <property type="match status" value="1"/>
</dbReference>
<evidence type="ECO:0000259" key="7">
    <source>
        <dbReference type="Pfam" id="PF01494"/>
    </source>
</evidence>
<dbReference type="Gene3D" id="3.50.50.60">
    <property type="entry name" value="FAD/NAD(P)-binding domain"/>
    <property type="match status" value="1"/>
</dbReference>
<proteinExistence type="predicted"/>
<dbReference type="GO" id="GO:0005741">
    <property type="term" value="C:mitochondrial outer membrane"/>
    <property type="evidence" value="ECO:0007669"/>
    <property type="project" value="TreeGrafter"/>
</dbReference>
<keyword evidence="3" id="KW-0274">FAD</keyword>
<evidence type="ECO:0000313" key="8">
    <source>
        <dbReference type="WBParaSite" id="HPLM_0000981601-mRNA-1"/>
    </source>
</evidence>
<evidence type="ECO:0000256" key="1">
    <source>
        <dbReference type="ARBA" id="ARBA00001974"/>
    </source>
</evidence>
<dbReference type="GO" id="GO:0070189">
    <property type="term" value="P:kynurenine metabolic process"/>
    <property type="evidence" value="ECO:0007669"/>
    <property type="project" value="TreeGrafter"/>
</dbReference>
<evidence type="ECO:0000256" key="5">
    <source>
        <dbReference type="ARBA" id="ARBA00023002"/>
    </source>
</evidence>
<dbReference type="GO" id="GO:0004502">
    <property type="term" value="F:kynurenine 3-monooxygenase activity"/>
    <property type="evidence" value="ECO:0007669"/>
    <property type="project" value="TreeGrafter"/>
</dbReference>
<keyword evidence="2" id="KW-0285">Flavoprotein</keyword>
<evidence type="ECO:0000256" key="4">
    <source>
        <dbReference type="ARBA" id="ARBA00022857"/>
    </source>
</evidence>
<dbReference type="InterPro" id="IPR036188">
    <property type="entry name" value="FAD/NAD-bd_sf"/>
</dbReference>
<dbReference type="PANTHER" id="PTHR46028">
    <property type="entry name" value="KYNURENINE 3-MONOOXYGENASE"/>
    <property type="match status" value="1"/>
</dbReference>
<sequence length="88" mass="9973">LSSFEFQCRPHDFGNFVLLAGDAAHAMAPFYGQGMNCGFEDCLVLKEISFIDNIVKEYSQFAEHLHSEAGKTESLQVVNRRLFRRLSS</sequence>
<keyword evidence="5" id="KW-0560">Oxidoreductase</keyword>